<dbReference type="SUPFAM" id="SSF46626">
    <property type="entry name" value="Cytochrome c"/>
    <property type="match status" value="1"/>
</dbReference>
<dbReference type="GO" id="GO:0009055">
    <property type="term" value="F:electron transfer activity"/>
    <property type="evidence" value="ECO:0007669"/>
    <property type="project" value="InterPro"/>
</dbReference>
<gene>
    <name evidence="3" type="ORF">METZ01_LOCUS467736</name>
</gene>
<dbReference type="EMBL" id="UINC01197409">
    <property type="protein sequence ID" value="SVE14882.1"/>
    <property type="molecule type" value="Genomic_DNA"/>
</dbReference>
<dbReference type="GO" id="GO:0020037">
    <property type="term" value="F:heme binding"/>
    <property type="evidence" value="ECO:0007669"/>
    <property type="project" value="InterPro"/>
</dbReference>
<dbReference type="InterPro" id="IPR011444">
    <property type="entry name" value="DUF1549"/>
</dbReference>
<name>A0A383B4F8_9ZZZZ</name>
<dbReference type="PANTHER" id="PTHR35889:SF3">
    <property type="entry name" value="F-BOX DOMAIN-CONTAINING PROTEIN"/>
    <property type="match status" value="1"/>
</dbReference>
<dbReference type="InterPro" id="IPR011429">
    <property type="entry name" value="Cyt_c_Planctomycete-type"/>
</dbReference>
<dbReference type="InterPro" id="IPR036909">
    <property type="entry name" value="Cyt_c-like_dom_sf"/>
</dbReference>
<accession>A0A383B4F8</accession>
<dbReference type="Pfam" id="PF07583">
    <property type="entry name" value="PSCyt2"/>
    <property type="match status" value="1"/>
</dbReference>
<sequence>MLNSLQIAPRARFALAAFVLQGAFSISHARQEVSFNNDILPILSENCFECHGPDKAARKAKLRLDRKGGDKDWSALVKRITSRDPEEQMPPPKTGRKLKPKQIEMLRGWVESGSKYEQHWAFQPIHDPEPPPTKETGLTEIDRFITSRLEGAGLQLSDPVSRTKLIRRATFDLTGLPPTWNEVETFVKDTSPDAFAKVVDRLLESSAYGERWGRHWL</sequence>
<evidence type="ECO:0008006" key="4">
    <source>
        <dbReference type="Google" id="ProtNLM"/>
    </source>
</evidence>
<evidence type="ECO:0000259" key="1">
    <source>
        <dbReference type="Pfam" id="PF07583"/>
    </source>
</evidence>
<evidence type="ECO:0000259" key="2">
    <source>
        <dbReference type="Pfam" id="PF07635"/>
    </source>
</evidence>
<dbReference type="PANTHER" id="PTHR35889">
    <property type="entry name" value="CYCLOINULO-OLIGOSACCHARIDE FRUCTANOTRANSFERASE-RELATED"/>
    <property type="match status" value="1"/>
</dbReference>
<feature type="non-terminal residue" evidence="3">
    <location>
        <position position="217"/>
    </location>
</feature>
<feature type="domain" description="DUF1549" evidence="1">
    <location>
        <begin position="140"/>
        <end position="217"/>
    </location>
</feature>
<feature type="domain" description="Cytochrome C Planctomycete-type" evidence="2">
    <location>
        <begin position="47"/>
        <end position="92"/>
    </location>
</feature>
<dbReference type="AlphaFoldDB" id="A0A383B4F8"/>
<proteinExistence type="predicted"/>
<evidence type="ECO:0000313" key="3">
    <source>
        <dbReference type="EMBL" id="SVE14882.1"/>
    </source>
</evidence>
<dbReference type="Pfam" id="PF07635">
    <property type="entry name" value="PSCyt1"/>
    <property type="match status" value="1"/>
</dbReference>
<organism evidence="3">
    <name type="scientific">marine metagenome</name>
    <dbReference type="NCBI Taxonomy" id="408172"/>
    <lineage>
        <taxon>unclassified sequences</taxon>
        <taxon>metagenomes</taxon>
        <taxon>ecological metagenomes</taxon>
    </lineage>
</organism>
<protein>
    <recommendedName>
        <fullName evidence="4">Cytochrome c domain-containing protein</fullName>
    </recommendedName>
</protein>
<reference evidence="3" key="1">
    <citation type="submission" date="2018-05" db="EMBL/GenBank/DDBJ databases">
        <authorList>
            <person name="Lanie J.A."/>
            <person name="Ng W.-L."/>
            <person name="Kazmierczak K.M."/>
            <person name="Andrzejewski T.M."/>
            <person name="Davidsen T.M."/>
            <person name="Wayne K.J."/>
            <person name="Tettelin H."/>
            <person name="Glass J.I."/>
            <person name="Rusch D."/>
            <person name="Podicherti R."/>
            <person name="Tsui H.-C.T."/>
            <person name="Winkler M.E."/>
        </authorList>
    </citation>
    <scope>NUCLEOTIDE SEQUENCE</scope>
</reference>
<dbReference type="Gene3D" id="1.10.760.10">
    <property type="entry name" value="Cytochrome c-like domain"/>
    <property type="match status" value="1"/>
</dbReference>